<reference evidence="1" key="1">
    <citation type="submission" date="2020-08" db="EMBL/GenBank/DDBJ databases">
        <title>Multicomponent nature underlies the extraordinary mechanical properties of spider dragline silk.</title>
        <authorList>
            <person name="Kono N."/>
            <person name="Nakamura H."/>
            <person name="Mori M."/>
            <person name="Yoshida Y."/>
            <person name="Ohtoshi R."/>
            <person name="Malay A.D."/>
            <person name="Moran D.A.P."/>
            <person name="Tomita M."/>
            <person name="Numata K."/>
            <person name="Arakawa K."/>
        </authorList>
    </citation>
    <scope>NUCLEOTIDE SEQUENCE</scope>
</reference>
<dbReference type="EMBL" id="BMAW01037935">
    <property type="protein sequence ID" value="GFU50489.1"/>
    <property type="molecule type" value="Genomic_DNA"/>
</dbReference>
<evidence type="ECO:0000313" key="1">
    <source>
        <dbReference type="EMBL" id="GFU50489.1"/>
    </source>
</evidence>
<dbReference type="Proteomes" id="UP000887013">
    <property type="component" value="Unassembled WGS sequence"/>
</dbReference>
<keyword evidence="2" id="KW-1185">Reference proteome</keyword>
<sequence length="125" mass="13712">MIIHKLDLEKRTAASCYSFVLAGASSRHLDVVESGPILKPMLAPHSDSSMKHSLEQGRNGRFQFLLVGWEVLVLDVKNSYSHPSGAILLGNPTHKYPFGEELDIPSIAEKISSNSCPLREGNVKV</sequence>
<comment type="caution">
    <text evidence="1">The sequence shown here is derived from an EMBL/GenBank/DDBJ whole genome shotgun (WGS) entry which is preliminary data.</text>
</comment>
<name>A0A8X6ULX7_NEPPI</name>
<protein>
    <submittedName>
        <fullName evidence="1">Uncharacterized protein</fullName>
    </submittedName>
</protein>
<dbReference type="AlphaFoldDB" id="A0A8X6ULX7"/>
<evidence type="ECO:0000313" key="2">
    <source>
        <dbReference type="Proteomes" id="UP000887013"/>
    </source>
</evidence>
<proteinExistence type="predicted"/>
<accession>A0A8X6ULX7</accession>
<gene>
    <name evidence="1" type="ORF">NPIL_18741</name>
</gene>
<organism evidence="1 2">
    <name type="scientific">Nephila pilipes</name>
    <name type="common">Giant wood spider</name>
    <name type="synonym">Nephila maculata</name>
    <dbReference type="NCBI Taxonomy" id="299642"/>
    <lineage>
        <taxon>Eukaryota</taxon>
        <taxon>Metazoa</taxon>
        <taxon>Ecdysozoa</taxon>
        <taxon>Arthropoda</taxon>
        <taxon>Chelicerata</taxon>
        <taxon>Arachnida</taxon>
        <taxon>Araneae</taxon>
        <taxon>Araneomorphae</taxon>
        <taxon>Entelegynae</taxon>
        <taxon>Araneoidea</taxon>
        <taxon>Nephilidae</taxon>
        <taxon>Nephila</taxon>
    </lineage>
</organism>